<dbReference type="OrthoDB" id="3635801at2"/>
<dbReference type="InterPro" id="IPR007278">
    <property type="entry name" value="DUF397"/>
</dbReference>
<dbReference type="Pfam" id="PF04149">
    <property type="entry name" value="DUF397"/>
    <property type="match status" value="1"/>
</dbReference>
<evidence type="ECO:0000259" key="1">
    <source>
        <dbReference type="Pfam" id="PF04149"/>
    </source>
</evidence>
<evidence type="ECO:0000313" key="2">
    <source>
        <dbReference type="EMBL" id="TQJ04097.1"/>
    </source>
</evidence>
<protein>
    <submittedName>
        <fullName evidence="2">Uncharacterized protein DUF397</fullName>
    </submittedName>
</protein>
<evidence type="ECO:0000313" key="3">
    <source>
        <dbReference type="Proteomes" id="UP000320876"/>
    </source>
</evidence>
<dbReference type="AlphaFoldDB" id="A0A542DLY3"/>
<dbReference type="RefSeq" id="WP_141999820.1">
    <property type="nucleotide sequence ID" value="NZ_VFML01000001.1"/>
</dbReference>
<dbReference type="Proteomes" id="UP000320876">
    <property type="component" value="Unassembled WGS sequence"/>
</dbReference>
<accession>A0A542DLY3</accession>
<reference evidence="2 3" key="1">
    <citation type="submission" date="2019-06" db="EMBL/GenBank/DDBJ databases">
        <title>Sequencing the genomes of 1000 actinobacteria strains.</title>
        <authorList>
            <person name="Klenk H.-P."/>
        </authorList>
    </citation>
    <scope>NUCLEOTIDE SEQUENCE [LARGE SCALE GENOMIC DNA]</scope>
    <source>
        <strain evidence="2 3">DSM 45679</strain>
    </source>
</reference>
<sequence>MTTQTWRTSSYTAPDNNCVEVARDTEHAAVRDTKNRHAGYLTFDSRAFTTFLAEVRAGRTGHSR</sequence>
<comment type="caution">
    <text evidence="2">The sequence shown here is derived from an EMBL/GenBank/DDBJ whole genome shotgun (WGS) entry which is preliminary data.</text>
</comment>
<feature type="domain" description="DUF397" evidence="1">
    <location>
        <begin position="5"/>
        <end position="56"/>
    </location>
</feature>
<organism evidence="2 3">
    <name type="scientific">Amycolatopsis cihanbeyliensis</name>
    <dbReference type="NCBI Taxonomy" id="1128664"/>
    <lineage>
        <taxon>Bacteria</taxon>
        <taxon>Bacillati</taxon>
        <taxon>Actinomycetota</taxon>
        <taxon>Actinomycetes</taxon>
        <taxon>Pseudonocardiales</taxon>
        <taxon>Pseudonocardiaceae</taxon>
        <taxon>Amycolatopsis</taxon>
    </lineage>
</organism>
<dbReference type="EMBL" id="VFML01000001">
    <property type="protein sequence ID" value="TQJ04097.1"/>
    <property type="molecule type" value="Genomic_DNA"/>
</dbReference>
<name>A0A542DLY3_AMYCI</name>
<proteinExistence type="predicted"/>
<gene>
    <name evidence="2" type="ORF">FB471_3878</name>
</gene>
<keyword evidence="3" id="KW-1185">Reference proteome</keyword>